<reference evidence="9" key="1">
    <citation type="submission" date="2016-06" db="UniProtKB">
        <authorList>
            <consortium name="WormBaseParasite"/>
        </authorList>
    </citation>
    <scope>IDENTIFICATION</scope>
</reference>
<evidence type="ECO:0000256" key="1">
    <source>
        <dbReference type="ARBA" id="ARBA00004123"/>
    </source>
</evidence>
<dbReference type="GO" id="GO:0005737">
    <property type="term" value="C:cytoplasm"/>
    <property type="evidence" value="ECO:0007669"/>
    <property type="project" value="TreeGrafter"/>
</dbReference>
<keyword evidence="5" id="KW-0539">Nucleus</keyword>
<feature type="domain" description="Exportin-1 C-terminal" evidence="6">
    <location>
        <begin position="1"/>
        <end position="110"/>
    </location>
</feature>
<dbReference type="Pfam" id="PF08767">
    <property type="entry name" value="CRM1_C"/>
    <property type="match status" value="1"/>
</dbReference>
<reference evidence="7 8" key="2">
    <citation type="submission" date="2018-11" db="EMBL/GenBank/DDBJ databases">
        <authorList>
            <consortium name="Pathogen Informatics"/>
        </authorList>
    </citation>
    <scope>NUCLEOTIDE SEQUENCE [LARGE SCALE GENOMIC DNA]</scope>
</reference>
<dbReference type="PANTHER" id="PTHR11223">
    <property type="entry name" value="EXPORTIN 1/5"/>
    <property type="match status" value="1"/>
</dbReference>
<dbReference type="GO" id="GO:0006611">
    <property type="term" value="P:protein export from nucleus"/>
    <property type="evidence" value="ECO:0007669"/>
    <property type="project" value="InterPro"/>
</dbReference>
<dbReference type="InterPro" id="IPR014877">
    <property type="entry name" value="XPO1_C_dom"/>
</dbReference>
<dbReference type="PANTHER" id="PTHR11223:SF2">
    <property type="entry name" value="EXPORTIN-1"/>
    <property type="match status" value="1"/>
</dbReference>
<evidence type="ECO:0000259" key="6">
    <source>
        <dbReference type="SMART" id="SM01102"/>
    </source>
</evidence>
<dbReference type="AlphaFoldDB" id="A0A183HRC5"/>
<comment type="subcellular location">
    <subcellularLocation>
        <location evidence="1">Nucleus</location>
    </subcellularLocation>
</comment>
<accession>A0A183HRC5</accession>
<dbReference type="SMART" id="SM01102">
    <property type="entry name" value="CRM1_C"/>
    <property type="match status" value="1"/>
</dbReference>
<name>A0A183HRC5_9BILA</name>
<evidence type="ECO:0000313" key="7">
    <source>
        <dbReference type="EMBL" id="VDO65301.1"/>
    </source>
</evidence>
<evidence type="ECO:0000256" key="3">
    <source>
        <dbReference type="ARBA" id="ARBA00022448"/>
    </source>
</evidence>
<proteinExistence type="inferred from homology"/>
<evidence type="ECO:0000256" key="2">
    <source>
        <dbReference type="ARBA" id="ARBA00009466"/>
    </source>
</evidence>
<dbReference type="GO" id="GO:0005634">
    <property type="term" value="C:nucleus"/>
    <property type="evidence" value="ECO:0007669"/>
    <property type="project" value="UniProtKB-SubCell"/>
</dbReference>
<gene>
    <name evidence="7" type="ORF">OFLC_LOCUS10034</name>
</gene>
<dbReference type="Proteomes" id="UP000267606">
    <property type="component" value="Unassembled WGS sequence"/>
</dbReference>
<dbReference type="GO" id="GO:0005049">
    <property type="term" value="F:nuclear export signal receptor activity"/>
    <property type="evidence" value="ECO:0007669"/>
    <property type="project" value="InterPro"/>
</dbReference>
<dbReference type="GO" id="GO:0000055">
    <property type="term" value="P:ribosomal large subunit export from nucleus"/>
    <property type="evidence" value="ECO:0007669"/>
    <property type="project" value="TreeGrafter"/>
</dbReference>
<evidence type="ECO:0000313" key="9">
    <source>
        <dbReference type="WBParaSite" id="OFLC_0001003601-mRNA-1"/>
    </source>
</evidence>
<keyword evidence="3" id="KW-0813">Transport</keyword>
<dbReference type="InterPro" id="IPR045065">
    <property type="entry name" value="XPO1/5"/>
</dbReference>
<dbReference type="SUPFAM" id="SSF48371">
    <property type="entry name" value="ARM repeat"/>
    <property type="match status" value="1"/>
</dbReference>
<dbReference type="Gene3D" id="1.25.10.10">
    <property type="entry name" value="Leucine-rich Repeat Variant"/>
    <property type="match status" value="1"/>
</dbReference>
<sequence length="111" mass="13060">MINRDMEEYPEHRLNFFSLLQALNHECFDVLISLPPELFRLIVDAVVWAFKHTMRNIAEIGLDILKDMLTQFGVHPNKERAQTFYKLFFMEILVHVLTVVTDSNQIKILGK</sequence>
<comment type="similarity">
    <text evidence="2">Belongs to the exportin family.</text>
</comment>
<evidence type="ECO:0000313" key="8">
    <source>
        <dbReference type="Proteomes" id="UP000267606"/>
    </source>
</evidence>
<keyword evidence="4" id="KW-0653">Protein transport</keyword>
<dbReference type="InterPro" id="IPR016024">
    <property type="entry name" value="ARM-type_fold"/>
</dbReference>
<dbReference type="WBParaSite" id="OFLC_0001003601-mRNA-1">
    <property type="protein sequence ID" value="OFLC_0001003601-mRNA-1"/>
    <property type="gene ID" value="OFLC_0001003601"/>
</dbReference>
<protein>
    <submittedName>
        <fullName evidence="9">CRM1_C domain-containing protein</fullName>
    </submittedName>
</protein>
<dbReference type="GO" id="GO:0000056">
    <property type="term" value="P:ribosomal small subunit export from nucleus"/>
    <property type="evidence" value="ECO:0007669"/>
    <property type="project" value="TreeGrafter"/>
</dbReference>
<dbReference type="EMBL" id="UZAJ01012949">
    <property type="protein sequence ID" value="VDO65301.1"/>
    <property type="molecule type" value="Genomic_DNA"/>
</dbReference>
<dbReference type="STRING" id="387005.A0A183HRC5"/>
<dbReference type="InterPro" id="IPR011989">
    <property type="entry name" value="ARM-like"/>
</dbReference>
<evidence type="ECO:0000256" key="5">
    <source>
        <dbReference type="ARBA" id="ARBA00023242"/>
    </source>
</evidence>
<keyword evidence="8" id="KW-1185">Reference proteome</keyword>
<evidence type="ECO:0000256" key="4">
    <source>
        <dbReference type="ARBA" id="ARBA00022927"/>
    </source>
</evidence>
<organism evidence="9">
    <name type="scientific">Onchocerca flexuosa</name>
    <dbReference type="NCBI Taxonomy" id="387005"/>
    <lineage>
        <taxon>Eukaryota</taxon>
        <taxon>Metazoa</taxon>
        <taxon>Ecdysozoa</taxon>
        <taxon>Nematoda</taxon>
        <taxon>Chromadorea</taxon>
        <taxon>Rhabditida</taxon>
        <taxon>Spirurina</taxon>
        <taxon>Spiruromorpha</taxon>
        <taxon>Filarioidea</taxon>
        <taxon>Onchocercidae</taxon>
        <taxon>Onchocerca</taxon>
    </lineage>
</organism>